<reference evidence="6" key="1">
    <citation type="submission" date="2016-01" db="EMBL/GenBank/DDBJ databases">
        <authorList>
            <person name="Peeters C."/>
        </authorList>
    </citation>
    <scope>NUCLEOTIDE SEQUENCE [LARGE SCALE GENOMIC DNA]</scope>
    <source>
        <strain evidence="6">LMG 29317</strain>
    </source>
</reference>
<dbReference type="GO" id="GO:0043565">
    <property type="term" value="F:sequence-specific DNA binding"/>
    <property type="evidence" value="ECO:0007669"/>
    <property type="project" value="TreeGrafter"/>
</dbReference>
<dbReference type="GO" id="GO:0003700">
    <property type="term" value="F:DNA-binding transcription factor activity"/>
    <property type="evidence" value="ECO:0007669"/>
    <property type="project" value="InterPro"/>
</dbReference>
<evidence type="ECO:0000313" key="6">
    <source>
        <dbReference type="EMBL" id="SAL15101.1"/>
    </source>
</evidence>
<sequence>MLKRYPSIQSMQAFLQAARAGSFSSAARQLSLTHSAISQQIRTLEDFVGQPLFVREGARVVLTDAGALFANQLADGFEQIDRALSFVKERAVKQSITLDVDPELAQSWLVARLPALLDGLTGTSLTLLSAPRHDRSAFERVDLALRYGYGEWDGFENALICGDRLTVVGSPELLKARGLDAPLTPEQVFGLPLLGYTKRSWIPWLDAAGLPPAEPEAIAVFDNAAGLIAAASAGVGAGLACGLLAADARRDGRLIELTKVEIPTHYNLYAVWPQDKAARVAPLVDAIRELVARTVSPADRP</sequence>
<accession>A0A158F5Y1</accession>
<comment type="similarity">
    <text evidence="1">Belongs to the LysR transcriptional regulatory family.</text>
</comment>
<proteinExistence type="inferred from homology"/>
<dbReference type="InterPro" id="IPR058163">
    <property type="entry name" value="LysR-type_TF_proteobact-type"/>
</dbReference>
<dbReference type="SUPFAM" id="SSF46785">
    <property type="entry name" value="Winged helix' DNA-binding domain"/>
    <property type="match status" value="1"/>
</dbReference>
<evidence type="ECO:0000256" key="4">
    <source>
        <dbReference type="ARBA" id="ARBA00023163"/>
    </source>
</evidence>
<evidence type="ECO:0000313" key="7">
    <source>
        <dbReference type="Proteomes" id="UP000055019"/>
    </source>
</evidence>
<dbReference type="InterPro" id="IPR036390">
    <property type="entry name" value="WH_DNA-bd_sf"/>
</dbReference>
<dbReference type="EMBL" id="FCOM02000001">
    <property type="protein sequence ID" value="SAL15101.1"/>
    <property type="molecule type" value="Genomic_DNA"/>
</dbReference>
<dbReference type="PROSITE" id="PS50931">
    <property type="entry name" value="HTH_LYSR"/>
    <property type="match status" value="1"/>
</dbReference>
<dbReference type="SUPFAM" id="SSF53850">
    <property type="entry name" value="Periplasmic binding protein-like II"/>
    <property type="match status" value="1"/>
</dbReference>
<dbReference type="Gene3D" id="3.40.190.10">
    <property type="entry name" value="Periplasmic binding protein-like II"/>
    <property type="match status" value="2"/>
</dbReference>
<dbReference type="PANTHER" id="PTHR30537">
    <property type="entry name" value="HTH-TYPE TRANSCRIPTIONAL REGULATOR"/>
    <property type="match status" value="1"/>
</dbReference>
<dbReference type="Pfam" id="PF03466">
    <property type="entry name" value="LysR_substrate"/>
    <property type="match status" value="1"/>
</dbReference>
<evidence type="ECO:0000256" key="3">
    <source>
        <dbReference type="ARBA" id="ARBA00023125"/>
    </source>
</evidence>
<dbReference type="FunFam" id="1.10.10.10:FF:000001">
    <property type="entry name" value="LysR family transcriptional regulator"/>
    <property type="match status" value="1"/>
</dbReference>
<dbReference type="Proteomes" id="UP000055019">
    <property type="component" value="Unassembled WGS sequence"/>
</dbReference>
<gene>
    <name evidence="6" type="ORF">AWB74_00424</name>
</gene>
<feature type="domain" description="HTH lysR-type" evidence="5">
    <location>
        <begin position="6"/>
        <end position="63"/>
    </location>
</feature>
<keyword evidence="2" id="KW-0805">Transcription regulation</keyword>
<evidence type="ECO:0000259" key="5">
    <source>
        <dbReference type="PROSITE" id="PS50931"/>
    </source>
</evidence>
<evidence type="ECO:0000256" key="1">
    <source>
        <dbReference type="ARBA" id="ARBA00009437"/>
    </source>
</evidence>
<protein>
    <submittedName>
        <fullName evidence="6">LysR family transcriptional regulator</fullName>
    </submittedName>
</protein>
<keyword evidence="7" id="KW-1185">Reference proteome</keyword>
<dbReference type="InterPro" id="IPR000847">
    <property type="entry name" value="LysR_HTH_N"/>
</dbReference>
<dbReference type="GO" id="GO:0006351">
    <property type="term" value="P:DNA-templated transcription"/>
    <property type="evidence" value="ECO:0007669"/>
    <property type="project" value="TreeGrafter"/>
</dbReference>
<dbReference type="Pfam" id="PF00126">
    <property type="entry name" value="HTH_1"/>
    <property type="match status" value="1"/>
</dbReference>
<dbReference type="AlphaFoldDB" id="A0A158F5Y1"/>
<dbReference type="Gene3D" id="1.10.10.10">
    <property type="entry name" value="Winged helix-like DNA-binding domain superfamily/Winged helix DNA-binding domain"/>
    <property type="match status" value="1"/>
</dbReference>
<name>A0A158F5Y1_9BURK</name>
<dbReference type="PRINTS" id="PR00039">
    <property type="entry name" value="HTHLYSR"/>
</dbReference>
<comment type="caution">
    <text evidence="6">The sequence shown here is derived from an EMBL/GenBank/DDBJ whole genome shotgun (WGS) entry which is preliminary data.</text>
</comment>
<dbReference type="InterPro" id="IPR005119">
    <property type="entry name" value="LysR_subst-bd"/>
</dbReference>
<dbReference type="OrthoDB" id="5526340at2"/>
<keyword evidence="4" id="KW-0804">Transcription</keyword>
<evidence type="ECO:0000256" key="2">
    <source>
        <dbReference type="ARBA" id="ARBA00023015"/>
    </source>
</evidence>
<dbReference type="PANTHER" id="PTHR30537:SF79">
    <property type="entry name" value="TRANSCRIPTIONAL REGULATOR-RELATED"/>
    <property type="match status" value="1"/>
</dbReference>
<dbReference type="InterPro" id="IPR036388">
    <property type="entry name" value="WH-like_DNA-bd_sf"/>
</dbReference>
<organism evidence="6 7">
    <name type="scientific">Caballeronia arvi</name>
    <dbReference type="NCBI Taxonomy" id="1777135"/>
    <lineage>
        <taxon>Bacteria</taxon>
        <taxon>Pseudomonadati</taxon>
        <taxon>Pseudomonadota</taxon>
        <taxon>Betaproteobacteria</taxon>
        <taxon>Burkholderiales</taxon>
        <taxon>Burkholderiaceae</taxon>
        <taxon>Caballeronia</taxon>
    </lineage>
</organism>
<keyword evidence="3" id="KW-0238">DNA-binding</keyword>
<dbReference type="RefSeq" id="WP_061145078.1">
    <property type="nucleotide sequence ID" value="NZ_FCOM02000001.1"/>
</dbReference>